<dbReference type="SUPFAM" id="SSF54427">
    <property type="entry name" value="NTF2-like"/>
    <property type="match status" value="1"/>
</dbReference>
<dbReference type="Pfam" id="PF13474">
    <property type="entry name" value="SnoaL_3"/>
    <property type="match status" value="1"/>
</dbReference>
<dbReference type="KEGG" id="ccah:DWG20_01480"/>
<dbReference type="InterPro" id="IPR032710">
    <property type="entry name" value="NTF2-like_dom_sf"/>
</dbReference>
<evidence type="ECO:0000259" key="1">
    <source>
        <dbReference type="Pfam" id="PF13474"/>
    </source>
</evidence>
<accession>A0A345Y2Q8</accession>
<dbReference type="Gene3D" id="3.10.450.50">
    <property type="match status" value="1"/>
</dbReference>
<feature type="domain" description="SnoaL-like" evidence="1">
    <location>
        <begin position="7"/>
        <end position="127"/>
    </location>
</feature>
<dbReference type="EMBL" id="CP031337">
    <property type="protein sequence ID" value="AXK38210.1"/>
    <property type="molecule type" value="Genomic_DNA"/>
</dbReference>
<protein>
    <submittedName>
        <fullName evidence="2">DUF4440 domain-containing protein</fullName>
    </submittedName>
</protein>
<evidence type="ECO:0000313" key="2">
    <source>
        <dbReference type="EMBL" id="AXK38210.1"/>
    </source>
</evidence>
<dbReference type="AlphaFoldDB" id="A0A345Y2Q8"/>
<name>A0A345Y2Q8_9NEIS</name>
<reference evidence="2 3" key="1">
    <citation type="submission" date="2018-07" db="EMBL/GenBank/DDBJ databases">
        <title>Crenobacter cavernae sp. nov., isolated from a karst cave.</title>
        <authorList>
            <person name="Zhu H."/>
        </authorList>
    </citation>
    <scope>NUCLEOTIDE SEQUENCE [LARGE SCALE GENOMIC DNA]</scope>
    <source>
        <strain evidence="2 3">K1W11S-77</strain>
    </source>
</reference>
<dbReference type="InterPro" id="IPR037401">
    <property type="entry name" value="SnoaL-like"/>
</dbReference>
<dbReference type="OrthoDB" id="8420006at2"/>
<dbReference type="Proteomes" id="UP000254537">
    <property type="component" value="Chromosome"/>
</dbReference>
<sequence>MDATQQVLAAADALIAAFAANDVDAYFGAFAPEASFIFHATPVRLMSRDAYRAEWDGWVADSDLRVLDCVSSNRAVQFVDGIALFMHDVNTTISTRDGEATLAERETIVFRQDESGRWLAWHEHLSPRAA</sequence>
<dbReference type="RefSeq" id="WP_115432092.1">
    <property type="nucleotide sequence ID" value="NZ_CP031337.1"/>
</dbReference>
<organism evidence="2 3">
    <name type="scientific">Crenobacter cavernae</name>
    <dbReference type="NCBI Taxonomy" id="2290923"/>
    <lineage>
        <taxon>Bacteria</taxon>
        <taxon>Pseudomonadati</taxon>
        <taxon>Pseudomonadota</taxon>
        <taxon>Betaproteobacteria</taxon>
        <taxon>Neisseriales</taxon>
        <taxon>Neisseriaceae</taxon>
        <taxon>Crenobacter</taxon>
    </lineage>
</organism>
<evidence type="ECO:0000313" key="3">
    <source>
        <dbReference type="Proteomes" id="UP000254537"/>
    </source>
</evidence>
<proteinExistence type="predicted"/>
<gene>
    <name evidence="2" type="ORF">DWG20_01480</name>
</gene>